<keyword evidence="4" id="KW-0788">Thiol protease</keyword>
<feature type="chain" id="PRO_5031329233" evidence="6">
    <location>
        <begin position="46"/>
        <end position="332"/>
    </location>
</feature>
<evidence type="ECO:0000256" key="3">
    <source>
        <dbReference type="ARBA" id="ARBA00022801"/>
    </source>
</evidence>
<feature type="coiled-coil region" evidence="5">
    <location>
        <begin position="50"/>
        <end position="105"/>
    </location>
</feature>
<evidence type="ECO:0000256" key="4">
    <source>
        <dbReference type="ARBA" id="ARBA00022807"/>
    </source>
</evidence>
<comment type="similarity">
    <text evidence="1">Belongs to the peptidase C40 family.</text>
</comment>
<dbReference type="InterPro" id="IPR051794">
    <property type="entry name" value="PG_Endopeptidase_C40"/>
</dbReference>
<keyword evidence="6" id="KW-0732">Signal</keyword>
<evidence type="ECO:0000256" key="6">
    <source>
        <dbReference type="SAM" id="SignalP"/>
    </source>
</evidence>
<keyword evidence="9" id="KW-1185">Reference proteome</keyword>
<dbReference type="InterPro" id="IPR006311">
    <property type="entry name" value="TAT_signal"/>
</dbReference>
<evidence type="ECO:0000259" key="7">
    <source>
        <dbReference type="PROSITE" id="PS51935"/>
    </source>
</evidence>
<dbReference type="PROSITE" id="PS51935">
    <property type="entry name" value="NLPC_P60"/>
    <property type="match status" value="1"/>
</dbReference>
<feature type="coiled-coil region" evidence="5">
    <location>
        <begin position="159"/>
        <end position="196"/>
    </location>
</feature>
<dbReference type="Pfam" id="PF00877">
    <property type="entry name" value="NLPC_P60"/>
    <property type="match status" value="1"/>
</dbReference>
<evidence type="ECO:0000313" key="9">
    <source>
        <dbReference type="Proteomes" id="UP000572680"/>
    </source>
</evidence>
<evidence type="ECO:0000256" key="2">
    <source>
        <dbReference type="ARBA" id="ARBA00022670"/>
    </source>
</evidence>
<dbReference type="PANTHER" id="PTHR47359:SF3">
    <property type="entry name" value="NLP_P60 DOMAIN-CONTAINING PROTEIN-RELATED"/>
    <property type="match status" value="1"/>
</dbReference>
<dbReference type="PANTHER" id="PTHR47359">
    <property type="entry name" value="PEPTIDOGLYCAN DL-ENDOPEPTIDASE CWLO"/>
    <property type="match status" value="1"/>
</dbReference>
<proteinExistence type="inferred from homology"/>
<sequence length="332" mass="35936">MEPSRPDSSSSRSATRRRVLAAAVALSAALAVPVTPLAPAAPAHADPDDTKQLSEQAHQLADQLEQLTEQYNGLKVRLQQTQRAAKVATDNAKQQEKTLAGLREKIGRLAAVSYMQSGPDPTLSFVASQDPQAILDQSATLTYFAKQDGTQVAGLMQAVQSAERARRTADERARQVKQLRGQLDQQRTKVTRLYEQVRGKLVKRDPSQLAKLPVVGTGKGAQALRLAMTKIGRPYVWGAAGPESFDCSGLVMWAYDKVGINLPHYTGSQWNAGTHIPRDQLQPGDLVFFYSDLHHVGMYVGDGKMLHAPQTGDVVKIAPIGGRPFAGAVRVA</sequence>
<dbReference type="Gene3D" id="3.90.1720.10">
    <property type="entry name" value="endopeptidase domain like (from Nostoc punctiforme)"/>
    <property type="match status" value="1"/>
</dbReference>
<comment type="caution">
    <text evidence="8">The sequence shown here is derived from an EMBL/GenBank/DDBJ whole genome shotgun (WGS) entry which is preliminary data.</text>
</comment>
<gene>
    <name evidence="8" type="ORF">HNR61_005770</name>
</gene>
<protein>
    <submittedName>
        <fullName evidence="8">Cell wall-associated NlpC family hydrolase</fullName>
    </submittedName>
</protein>
<keyword evidence="2" id="KW-0645">Protease</keyword>
<evidence type="ECO:0000313" key="8">
    <source>
        <dbReference type="EMBL" id="MBA8954116.1"/>
    </source>
</evidence>
<dbReference type="PROSITE" id="PS51318">
    <property type="entry name" value="TAT"/>
    <property type="match status" value="1"/>
</dbReference>
<reference evidence="8 9" key="1">
    <citation type="submission" date="2020-08" db="EMBL/GenBank/DDBJ databases">
        <title>Genomic Encyclopedia of Type Strains, Phase IV (KMG-IV): sequencing the most valuable type-strain genomes for metagenomic binning, comparative biology and taxonomic classification.</title>
        <authorList>
            <person name="Goeker M."/>
        </authorList>
    </citation>
    <scope>NUCLEOTIDE SEQUENCE [LARGE SCALE GENOMIC DNA]</scope>
    <source>
        <strain evidence="8 9">DSM 44197</strain>
    </source>
</reference>
<organism evidence="8 9">
    <name type="scientific">Actinomadura namibiensis</name>
    <dbReference type="NCBI Taxonomy" id="182080"/>
    <lineage>
        <taxon>Bacteria</taxon>
        <taxon>Bacillati</taxon>
        <taxon>Actinomycetota</taxon>
        <taxon>Actinomycetes</taxon>
        <taxon>Streptosporangiales</taxon>
        <taxon>Thermomonosporaceae</taxon>
        <taxon>Actinomadura</taxon>
    </lineage>
</organism>
<dbReference type="AlphaFoldDB" id="A0A7W3QP10"/>
<evidence type="ECO:0000256" key="5">
    <source>
        <dbReference type="SAM" id="Coils"/>
    </source>
</evidence>
<dbReference type="EMBL" id="JACJIA010000008">
    <property type="protein sequence ID" value="MBA8954116.1"/>
    <property type="molecule type" value="Genomic_DNA"/>
</dbReference>
<dbReference type="SUPFAM" id="SSF54001">
    <property type="entry name" value="Cysteine proteinases"/>
    <property type="match status" value="1"/>
</dbReference>
<dbReference type="InterPro" id="IPR038765">
    <property type="entry name" value="Papain-like_cys_pep_sf"/>
</dbReference>
<keyword evidence="5" id="KW-0175">Coiled coil</keyword>
<dbReference type="Proteomes" id="UP000572680">
    <property type="component" value="Unassembled WGS sequence"/>
</dbReference>
<name>A0A7W3QP10_ACTNM</name>
<accession>A0A7W3QP10</accession>
<dbReference type="GO" id="GO:0008234">
    <property type="term" value="F:cysteine-type peptidase activity"/>
    <property type="evidence" value="ECO:0007669"/>
    <property type="project" value="UniProtKB-KW"/>
</dbReference>
<dbReference type="GO" id="GO:0006508">
    <property type="term" value="P:proteolysis"/>
    <property type="evidence" value="ECO:0007669"/>
    <property type="project" value="UniProtKB-KW"/>
</dbReference>
<evidence type="ECO:0000256" key="1">
    <source>
        <dbReference type="ARBA" id="ARBA00007074"/>
    </source>
</evidence>
<dbReference type="RefSeq" id="WP_312898135.1">
    <property type="nucleotide sequence ID" value="NZ_BAAALP010000001.1"/>
</dbReference>
<feature type="signal peptide" evidence="6">
    <location>
        <begin position="1"/>
        <end position="45"/>
    </location>
</feature>
<feature type="domain" description="NlpC/P60" evidence="7">
    <location>
        <begin position="217"/>
        <end position="332"/>
    </location>
</feature>
<keyword evidence="3 8" id="KW-0378">Hydrolase</keyword>
<dbReference type="InterPro" id="IPR000064">
    <property type="entry name" value="NLP_P60_dom"/>
</dbReference>